<dbReference type="OrthoDB" id="10304635at2759"/>
<sequence length="162" mass="17575">MVSRRVASFGRLGRLRPTNVYAHRARIPGIWSVSGELDKSSDGVFISTIPALPPSTLVYENHAPGIRFACTPSVIRPVRAIAPIPDAVPGCSDIIITPNDRAGILLPASGFPSAIMTQASSLRASQTPMLGGLHETHLKLIILEGRRTRAHNEVVRYIWHKA</sequence>
<dbReference type="GeneID" id="36324652"/>
<reference evidence="1 2" key="1">
    <citation type="submission" date="2017-04" db="EMBL/GenBank/DDBJ databases">
        <title>Genome Sequence of the Model Brown-Rot Fungus Postia placenta SB12.</title>
        <authorList>
            <consortium name="DOE Joint Genome Institute"/>
            <person name="Gaskell J."/>
            <person name="Kersten P."/>
            <person name="Larrondo L.F."/>
            <person name="Canessa P."/>
            <person name="Martinez D."/>
            <person name="Hibbett D."/>
            <person name="Schmoll M."/>
            <person name="Kubicek C.P."/>
            <person name="Martinez A.T."/>
            <person name="Yadav J."/>
            <person name="Master E."/>
            <person name="Magnuson J.K."/>
            <person name="James T."/>
            <person name="Yaver D."/>
            <person name="Berka R."/>
            <person name="Labutti K."/>
            <person name="Lipzen A."/>
            <person name="Aerts A."/>
            <person name="Barry K."/>
            <person name="Henrissat B."/>
            <person name="Blanchette R."/>
            <person name="Grigoriev I."/>
            <person name="Cullen D."/>
        </authorList>
    </citation>
    <scope>NUCLEOTIDE SEQUENCE [LARGE SCALE GENOMIC DNA]</scope>
    <source>
        <strain evidence="1 2">MAD-698-R-SB12</strain>
    </source>
</reference>
<name>A0A1X6MQ87_9APHY</name>
<accession>A0A1X6MQ87</accession>
<gene>
    <name evidence="1" type="ORF">POSPLADRAFT_1049283</name>
</gene>
<protein>
    <submittedName>
        <fullName evidence="1">Uncharacterized protein</fullName>
    </submittedName>
</protein>
<evidence type="ECO:0000313" key="2">
    <source>
        <dbReference type="Proteomes" id="UP000194127"/>
    </source>
</evidence>
<organism evidence="1 2">
    <name type="scientific">Postia placenta MAD-698-R-SB12</name>
    <dbReference type="NCBI Taxonomy" id="670580"/>
    <lineage>
        <taxon>Eukaryota</taxon>
        <taxon>Fungi</taxon>
        <taxon>Dikarya</taxon>
        <taxon>Basidiomycota</taxon>
        <taxon>Agaricomycotina</taxon>
        <taxon>Agaricomycetes</taxon>
        <taxon>Polyporales</taxon>
        <taxon>Adustoporiaceae</taxon>
        <taxon>Rhodonia</taxon>
    </lineage>
</organism>
<proteinExistence type="predicted"/>
<dbReference type="AlphaFoldDB" id="A0A1X6MQ87"/>
<dbReference type="Proteomes" id="UP000194127">
    <property type="component" value="Unassembled WGS sequence"/>
</dbReference>
<evidence type="ECO:0000313" key="1">
    <source>
        <dbReference type="EMBL" id="OSX58449.1"/>
    </source>
</evidence>
<keyword evidence="2" id="KW-1185">Reference proteome</keyword>
<dbReference type="EMBL" id="KZ110604">
    <property type="protein sequence ID" value="OSX58449.1"/>
    <property type="molecule type" value="Genomic_DNA"/>
</dbReference>
<dbReference type="RefSeq" id="XP_024335243.1">
    <property type="nucleotide sequence ID" value="XM_024479702.1"/>
</dbReference>